<evidence type="ECO:0000259" key="1">
    <source>
        <dbReference type="SMART" id="SM00986"/>
    </source>
</evidence>
<keyword evidence="2" id="KW-0378">Hydrolase</keyword>
<gene>
    <name evidence="2" type="ORF">H9Q76_02540</name>
</gene>
<dbReference type="InterPro" id="IPR026353">
    <property type="entry name" value="Hypoxan-DNA_Glyclase"/>
</dbReference>
<dbReference type="SMART" id="SM00986">
    <property type="entry name" value="UDG"/>
    <property type="match status" value="1"/>
</dbReference>
<dbReference type="Gene3D" id="3.40.470.10">
    <property type="entry name" value="Uracil-DNA glycosylase-like domain"/>
    <property type="match status" value="1"/>
</dbReference>
<proteinExistence type="predicted"/>
<dbReference type="EMBL" id="CP060632">
    <property type="protein sequence ID" value="QNM00190.1"/>
    <property type="molecule type" value="Genomic_DNA"/>
</dbReference>
<dbReference type="InterPro" id="IPR036895">
    <property type="entry name" value="Uracil-DNA_glycosylase-like_sf"/>
</dbReference>
<evidence type="ECO:0000313" key="2">
    <source>
        <dbReference type="EMBL" id="QNM00190.1"/>
    </source>
</evidence>
<dbReference type="EC" id="3.2.2.15" evidence="2"/>
<dbReference type="NCBIfam" id="TIGR04274">
    <property type="entry name" value="hypoxanDNAglyco"/>
    <property type="match status" value="1"/>
</dbReference>
<sequence length="162" mass="18480">MEQQHQIHTISPVYNEHSRILILGSFPSVKSREAGFFYGHPQNRFWKVLANVFQAEVPGTIEEKKAFLLEHRIAVWDVIGQCEITGSSDSSIRNVVPNPISKILETTKIEQIFVNGKKAEQLYQRYIYPQTKRNAICLPSTSPANASWNLEKLTEAWKIVLG</sequence>
<dbReference type="Proteomes" id="UP000515819">
    <property type="component" value="Chromosome"/>
</dbReference>
<dbReference type="CDD" id="cd10032">
    <property type="entry name" value="UDG-F6_HDG"/>
    <property type="match status" value="1"/>
</dbReference>
<organism evidence="2 3">
    <name type="scientific">Wujia chipingensis</name>
    <dbReference type="NCBI Taxonomy" id="2763670"/>
    <lineage>
        <taxon>Bacteria</taxon>
        <taxon>Bacillati</taxon>
        <taxon>Bacillota</taxon>
        <taxon>Clostridia</taxon>
        <taxon>Lachnospirales</taxon>
        <taxon>Lachnospiraceae</taxon>
        <taxon>Wujia</taxon>
    </lineage>
</organism>
<keyword evidence="2" id="KW-0326">Glycosidase</keyword>
<dbReference type="Pfam" id="PF03167">
    <property type="entry name" value="UDG"/>
    <property type="match status" value="1"/>
</dbReference>
<dbReference type="KEGG" id="wcp:H9Q76_02540"/>
<reference evidence="2 3" key="1">
    <citation type="submission" date="2020-08" db="EMBL/GenBank/DDBJ databases">
        <authorList>
            <person name="Liu C."/>
            <person name="Sun Q."/>
        </authorList>
    </citation>
    <scope>NUCLEOTIDE SEQUENCE [LARGE SCALE GENOMIC DNA]</scope>
    <source>
        <strain evidence="2 3">NSJ-4</strain>
    </source>
</reference>
<dbReference type="AlphaFoldDB" id="A0A7G9FNQ8"/>
<dbReference type="SMART" id="SM00987">
    <property type="entry name" value="UreE_C"/>
    <property type="match status" value="1"/>
</dbReference>
<dbReference type="GO" id="GO:0033958">
    <property type="term" value="F:DNA-deoxyinosine glycosylase activity"/>
    <property type="evidence" value="ECO:0007669"/>
    <property type="project" value="UniProtKB-EC"/>
</dbReference>
<dbReference type="RefSeq" id="WP_021985814.1">
    <property type="nucleotide sequence ID" value="NZ_CP060632.1"/>
</dbReference>
<accession>A0A7G9FNQ8</accession>
<feature type="domain" description="Uracil-DNA glycosylase-like" evidence="1">
    <location>
        <begin position="11"/>
        <end position="161"/>
    </location>
</feature>
<keyword evidence="3" id="KW-1185">Reference proteome</keyword>
<name>A0A7G9FNQ8_9FIRM</name>
<evidence type="ECO:0000313" key="3">
    <source>
        <dbReference type="Proteomes" id="UP000515819"/>
    </source>
</evidence>
<protein>
    <submittedName>
        <fullName evidence="2">DNA-deoxyinosine glycosylase</fullName>
        <ecNumber evidence="2">3.2.2.15</ecNumber>
    </submittedName>
</protein>
<dbReference type="SUPFAM" id="SSF52141">
    <property type="entry name" value="Uracil-DNA glycosylase-like"/>
    <property type="match status" value="1"/>
</dbReference>
<dbReference type="InterPro" id="IPR005122">
    <property type="entry name" value="Uracil-DNA_glycosylase-like"/>
</dbReference>